<evidence type="ECO:0000256" key="7">
    <source>
        <dbReference type="SAM" id="MobiDB-lite"/>
    </source>
</evidence>
<dbReference type="GO" id="GO:0000917">
    <property type="term" value="P:division septum assembly"/>
    <property type="evidence" value="ECO:0007669"/>
    <property type="project" value="UniProtKB-KW"/>
</dbReference>
<feature type="region of interest" description="Disordered" evidence="7">
    <location>
        <begin position="109"/>
        <end position="144"/>
    </location>
</feature>
<feature type="domain" description="Septum formation inhibitor MinC C-terminal" evidence="8">
    <location>
        <begin position="153"/>
        <end position="252"/>
    </location>
</feature>
<evidence type="ECO:0000259" key="9">
    <source>
        <dbReference type="Pfam" id="PF05209"/>
    </source>
</evidence>
<dbReference type="Gene3D" id="3.30.70.260">
    <property type="match status" value="1"/>
</dbReference>
<evidence type="ECO:0000313" key="10">
    <source>
        <dbReference type="EMBL" id="SUA52431.1"/>
    </source>
</evidence>
<dbReference type="NCBIfam" id="TIGR01222">
    <property type="entry name" value="minC"/>
    <property type="match status" value="1"/>
</dbReference>
<dbReference type="Pfam" id="PF03775">
    <property type="entry name" value="MinC_C"/>
    <property type="match status" value="1"/>
</dbReference>
<dbReference type="Proteomes" id="UP000254603">
    <property type="component" value="Unassembled WGS sequence"/>
</dbReference>
<accession>A0A378XEB6</accession>
<evidence type="ECO:0000256" key="2">
    <source>
        <dbReference type="ARBA" id="ARBA00022618"/>
    </source>
</evidence>
<dbReference type="InterPro" id="IPR016098">
    <property type="entry name" value="CAP/MinC_C"/>
</dbReference>
<dbReference type="InterPro" id="IPR036145">
    <property type="entry name" value="MinC_C_sf"/>
</dbReference>
<dbReference type="Gene3D" id="2.160.20.70">
    <property type="match status" value="1"/>
</dbReference>
<evidence type="ECO:0000259" key="8">
    <source>
        <dbReference type="Pfam" id="PF03775"/>
    </source>
</evidence>
<dbReference type="GO" id="GO:0000902">
    <property type="term" value="P:cell morphogenesis"/>
    <property type="evidence" value="ECO:0007669"/>
    <property type="project" value="InterPro"/>
</dbReference>
<keyword evidence="3 6" id="KW-0717">Septation</keyword>
<dbReference type="HAMAP" id="MF_00267">
    <property type="entry name" value="MinC"/>
    <property type="match status" value="1"/>
</dbReference>
<proteinExistence type="inferred from homology"/>
<dbReference type="InterPro" id="IPR007874">
    <property type="entry name" value="MinC_N"/>
</dbReference>
<dbReference type="PANTHER" id="PTHR34108:SF1">
    <property type="entry name" value="SEPTUM SITE-DETERMINING PROTEIN MINC"/>
    <property type="match status" value="1"/>
</dbReference>
<evidence type="ECO:0000256" key="3">
    <source>
        <dbReference type="ARBA" id="ARBA00023210"/>
    </source>
</evidence>
<dbReference type="GO" id="GO:0051302">
    <property type="term" value="P:regulation of cell division"/>
    <property type="evidence" value="ECO:0007669"/>
    <property type="project" value="InterPro"/>
</dbReference>
<evidence type="ECO:0000256" key="1">
    <source>
        <dbReference type="ARBA" id="ARBA00006291"/>
    </source>
</evidence>
<sequence>MDTSVSNQAASVLQLKGGFIYTLRLILQSNDIEEIKKSLEERLANTGSLFLNEPLIIDVNGIEAPLAWAELIDFLESKNLPVIGVSAQGELLEQAKGRGLYIIDVDNLPSREAPEPSPTDEPVVLEASPQPASQDPDHKKQALEEQVSPTMVLKRQLRSGQRVYARNADLIVIGAVSRGAEIIADGNIHVYGPLRGRAIAGARGNTSARIFTSHLDAELVAIAGIYRLIDQDFSTEIHKQPVIIELEHESLLFHQGDDLN</sequence>
<dbReference type="SUPFAM" id="SSF63848">
    <property type="entry name" value="Cell-division inhibitor MinC, C-terminal domain"/>
    <property type="match status" value="1"/>
</dbReference>
<evidence type="ECO:0000313" key="11">
    <source>
        <dbReference type="Proteomes" id="UP000254603"/>
    </source>
</evidence>
<comment type="subunit">
    <text evidence="6">Interacts with MinD and FtsZ.</text>
</comment>
<comment type="similarity">
    <text evidence="1 6">Belongs to the MinC family.</text>
</comment>
<dbReference type="PANTHER" id="PTHR34108">
    <property type="entry name" value="SEPTUM SITE-DETERMINING PROTEIN MINC"/>
    <property type="match status" value="1"/>
</dbReference>
<dbReference type="GO" id="GO:1901891">
    <property type="term" value="P:regulation of cell septum assembly"/>
    <property type="evidence" value="ECO:0007669"/>
    <property type="project" value="InterPro"/>
</dbReference>
<gene>
    <name evidence="6 10" type="primary">minC</name>
    <name evidence="10" type="ORF">NCTC11997_00779</name>
</gene>
<dbReference type="InterPro" id="IPR013033">
    <property type="entry name" value="MinC"/>
</dbReference>
<feature type="domain" description="Septum formation inhibitor MinC N-terminal" evidence="9">
    <location>
        <begin position="13"/>
        <end position="80"/>
    </location>
</feature>
<dbReference type="STRING" id="1122619.GCA_000373745_00065"/>
<dbReference type="InterPro" id="IPR005526">
    <property type="entry name" value="Septum_form_inhib_MinC_C"/>
</dbReference>
<evidence type="ECO:0000256" key="5">
    <source>
        <dbReference type="ARBA" id="ARBA00025606"/>
    </source>
</evidence>
<reference evidence="10 11" key="1">
    <citation type="submission" date="2018-06" db="EMBL/GenBank/DDBJ databases">
        <authorList>
            <consortium name="Pathogen Informatics"/>
            <person name="Doyle S."/>
        </authorList>
    </citation>
    <scope>NUCLEOTIDE SEQUENCE [LARGE SCALE GENOMIC DNA]</scope>
    <source>
        <strain evidence="10 11">NCTC11997</strain>
    </source>
</reference>
<evidence type="ECO:0000256" key="4">
    <source>
        <dbReference type="ARBA" id="ARBA00023306"/>
    </source>
</evidence>
<comment type="function">
    <text evidence="5 6">Cell division inhibitor that blocks the formation of polar Z ring septums. Rapidly oscillates between the poles of the cell to destabilize FtsZ filaments that have formed before they mature into polar Z rings. Prevents FtsZ polymerization.</text>
</comment>
<keyword evidence="4 6" id="KW-0131">Cell cycle</keyword>
<keyword evidence="2 6" id="KW-0132">Cell division</keyword>
<evidence type="ECO:0000256" key="6">
    <source>
        <dbReference type="HAMAP-Rule" id="MF_00267"/>
    </source>
</evidence>
<name>A0A378XEB6_9BURK</name>
<organism evidence="10 11">
    <name type="scientific">Oligella ureolytica</name>
    <dbReference type="NCBI Taxonomy" id="90244"/>
    <lineage>
        <taxon>Bacteria</taxon>
        <taxon>Pseudomonadati</taxon>
        <taxon>Pseudomonadota</taxon>
        <taxon>Betaproteobacteria</taxon>
        <taxon>Burkholderiales</taxon>
        <taxon>Alcaligenaceae</taxon>
        <taxon>Oligella</taxon>
    </lineage>
</organism>
<protein>
    <recommendedName>
        <fullName evidence="6">Probable septum site-determining protein MinC</fullName>
    </recommendedName>
</protein>
<dbReference type="Pfam" id="PF05209">
    <property type="entry name" value="MinC_N"/>
    <property type="match status" value="1"/>
</dbReference>
<dbReference type="EMBL" id="UGSB01000001">
    <property type="protein sequence ID" value="SUA52431.1"/>
    <property type="molecule type" value="Genomic_DNA"/>
</dbReference>
<dbReference type="AlphaFoldDB" id="A0A378XEB6"/>